<evidence type="ECO:0000313" key="2">
    <source>
        <dbReference type="EMBL" id="KXT12876.1"/>
    </source>
</evidence>
<keyword evidence="3" id="KW-1185">Reference proteome</keyword>
<evidence type="ECO:0000259" key="1">
    <source>
        <dbReference type="Pfam" id="PF20521"/>
    </source>
</evidence>
<protein>
    <recommendedName>
        <fullName evidence="1">Secreted protein CSS2 C-terminal domain-containing protein</fullName>
    </recommendedName>
</protein>
<comment type="caution">
    <text evidence="2">The sequence shown here is derived from an EMBL/GenBank/DDBJ whole genome shotgun (WGS) entry which is preliminary data.</text>
</comment>
<evidence type="ECO:0000313" key="3">
    <source>
        <dbReference type="Proteomes" id="UP000073492"/>
    </source>
</evidence>
<reference evidence="2 3" key="1">
    <citation type="submission" date="2015-07" db="EMBL/GenBank/DDBJ databases">
        <title>Comparative genomics of the Sigatoka disease complex on banana suggests a link between parallel evolutionary changes in Pseudocercospora fijiensis and Pseudocercospora eumusae and increased virulence on the banana host.</title>
        <authorList>
            <person name="Chang T.-C."/>
            <person name="Salvucci A."/>
            <person name="Crous P.W."/>
            <person name="Stergiopoulos I."/>
        </authorList>
    </citation>
    <scope>NUCLEOTIDE SEQUENCE [LARGE SCALE GENOMIC DNA]</scope>
    <source>
        <strain evidence="2 3">CBS 116634</strain>
    </source>
</reference>
<organism evidence="2 3">
    <name type="scientific">Pseudocercospora musae</name>
    <dbReference type="NCBI Taxonomy" id="113226"/>
    <lineage>
        <taxon>Eukaryota</taxon>
        <taxon>Fungi</taxon>
        <taxon>Dikarya</taxon>
        <taxon>Ascomycota</taxon>
        <taxon>Pezizomycotina</taxon>
        <taxon>Dothideomycetes</taxon>
        <taxon>Dothideomycetidae</taxon>
        <taxon>Mycosphaerellales</taxon>
        <taxon>Mycosphaerellaceae</taxon>
        <taxon>Pseudocercospora</taxon>
    </lineage>
</organism>
<feature type="domain" description="Secreted protein CSS2 C-terminal" evidence="1">
    <location>
        <begin position="103"/>
        <end position="165"/>
    </location>
</feature>
<dbReference type="InterPro" id="IPR046624">
    <property type="entry name" value="CSS2_C"/>
</dbReference>
<sequence length="184" mass="19820">MMNDIGSAIAVRPYVILEDSPLLSATGLSTYVFDTKVTFQQLLTWISNKKDIVATATVATTGLTAVFSLQLSSSAVRKHRNKDESELRKGLLNLGLRFCRASHSTEYDGSIYAGYAFKATTSGSNCDTAALEKTIKSAAKECANGLHTGKAVVGCCRFSYGRTWDRPSQSTAAPEKFAAKDVDC</sequence>
<dbReference type="OrthoDB" id="3089at2759"/>
<dbReference type="EMBL" id="LFZO01000137">
    <property type="protein sequence ID" value="KXT12876.1"/>
    <property type="molecule type" value="Genomic_DNA"/>
</dbReference>
<name>A0A139IE31_9PEZI</name>
<proteinExistence type="predicted"/>
<accession>A0A139IE31</accession>
<dbReference type="Proteomes" id="UP000073492">
    <property type="component" value="Unassembled WGS sequence"/>
</dbReference>
<gene>
    <name evidence="2" type="ORF">AC579_5392</name>
</gene>
<dbReference type="AlphaFoldDB" id="A0A139IE31"/>
<dbReference type="Pfam" id="PF20521">
    <property type="entry name" value="DUF6736"/>
    <property type="match status" value="1"/>
</dbReference>